<feature type="repeat" description="PPR" evidence="2">
    <location>
        <begin position="200"/>
        <end position="234"/>
    </location>
</feature>
<evidence type="ECO:0000256" key="1">
    <source>
        <dbReference type="ARBA" id="ARBA00022737"/>
    </source>
</evidence>
<dbReference type="NCBIfam" id="TIGR00756">
    <property type="entry name" value="PPR"/>
    <property type="match status" value="2"/>
</dbReference>
<protein>
    <recommendedName>
        <fullName evidence="5">Pentatricopeptide repeat-containing protein</fullName>
    </recommendedName>
</protein>
<name>A0A8J4S4N1_9ROSI</name>
<dbReference type="InterPro" id="IPR011990">
    <property type="entry name" value="TPR-like_helical_dom_sf"/>
</dbReference>
<dbReference type="InterPro" id="IPR002885">
    <property type="entry name" value="PPR_rpt"/>
</dbReference>
<dbReference type="PANTHER" id="PTHR47003:SF11">
    <property type="entry name" value="PPR SUPERFAMILY PROTEIN"/>
    <property type="match status" value="1"/>
</dbReference>
<dbReference type="Gene3D" id="1.25.40.10">
    <property type="entry name" value="Tetratricopeptide repeat domain"/>
    <property type="match status" value="1"/>
</dbReference>
<proteinExistence type="predicted"/>
<keyword evidence="1" id="KW-0677">Repeat</keyword>
<dbReference type="OrthoDB" id="185373at2759"/>
<dbReference type="PROSITE" id="PS51375">
    <property type="entry name" value="PPR"/>
    <property type="match status" value="2"/>
</dbReference>
<organism evidence="3 4">
    <name type="scientific">Castanea mollissima</name>
    <name type="common">Chinese chestnut</name>
    <dbReference type="NCBI Taxonomy" id="60419"/>
    <lineage>
        <taxon>Eukaryota</taxon>
        <taxon>Viridiplantae</taxon>
        <taxon>Streptophyta</taxon>
        <taxon>Embryophyta</taxon>
        <taxon>Tracheophyta</taxon>
        <taxon>Spermatophyta</taxon>
        <taxon>Magnoliopsida</taxon>
        <taxon>eudicotyledons</taxon>
        <taxon>Gunneridae</taxon>
        <taxon>Pentapetalae</taxon>
        <taxon>rosids</taxon>
        <taxon>fabids</taxon>
        <taxon>Fagales</taxon>
        <taxon>Fagaceae</taxon>
        <taxon>Castanea</taxon>
    </lineage>
</organism>
<evidence type="ECO:0008006" key="5">
    <source>
        <dbReference type="Google" id="ProtNLM"/>
    </source>
</evidence>
<dbReference type="AlphaFoldDB" id="A0A8J4S4N1"/>
<accession>A0A8J4S4N1</accession>
<dbReference type="Pfam" id="PF01535">
    <property type="entry name" value="PPR"/>
    <property type="match status" value="2"/>
</dbReference>
<keyword evidence="4" id="KW-1185">Reference proteome</keyword>
<dbReference type="PANTHER" id="PTHR47003">
    <property type="entry name" value="OS01G0970900 PROTEIN"/>
    <property type="match status" value="1"/>
</dbReference>
<gene>
    <name evidence="3" type="ORF">CMV_001311</name>
</gene>
<feature type="repeat" description="PPR" evidence="2">
    <location>
        <begin position="165"/>
        <end position="199"/>
    </location>
</feature>
<dbReference type="InterPro" id="IPR044578">
    <property type="entry name" value="BIR6-like"/>
</dbReference>
<dbReference type="GO" id="GO:0008380">
    <property type="term" value="P:RNA splicing"/>
    <property type="evidence" value="ECO:0007669"/>
    <property type="project" value="InterPro"/>
</dbReference>
<dbReference type="EMBL" id="JRKL02000081">
    <property type="protein sequence ID" value="KAF3975421.1"/>
    <property type="molecule type" value="Genomic_DNA"/>
</dbReference>
<evidence type="ECO:0000256" key="2">
    <source>
        <dbReference type="PROSITE-ProRule" id="PRU00708"/>
    </source>
</evidence>
<evidence type="ECO:0000313" key="3">
    <source>
        <dbReference type="EMBL" id="KAF3975421.1"/>
    </source>
</evidence>
<dbReference type="Proteomes" id="UP000737018">
    <property type="component" value="Unassembled WGS sequence"/>
</dbReference>
<reference evidence="3" key="1">
    <citation type="submission" date="2020-03" db="EMBL/GenBank/DDBJ databases">
        <title>Castanea mollissima Vanexum genome sequencing.</title>
        <authorList>
            <person name="Staton M."/>
        </authorList>
    </citation>
    <scope>NUCLEOTIDE SEQUENCE</scope>
    <source>
        <tissue evidence="3">Leaf</tissue>
    </source>
</reference>
<sequence>MAFQSRRFIGFLERFNKTRYHSHYLSSPTSFFPFTFSTLDDQPSPNHIKNEINPKERFVLDQLSELLPIPRNSSTPNPFRFSKIPTKQEAEFGVVDGFLLPKEKLRVVFLQKLKGKTAIEQTLTSVGIELSLDIFARVVNTGNLVGEAMVMFFNWAIKNPAIAKDINSYRVIIKALGRRNFFKFVMEILRDMRTKGVSLDLETLSIVLDSFVRAHKVSEAIQMFGNVEEFGLKCNTECLNVLLQCMCHRSHFGAANSIFEFI</sequence>
<evidence type="ECO:0000313" key="4">
    <source>
        <dbReference type="Proteomes" id="UP000737018"/>
    </source>
</evidence>
<comment type="caution">
    <text evidence="3">The sequence shown here is derived from an EMBL/GenBank/DDBJ whole genome shotgun (WGS) entry which is preliminary data.</text>
</comment>